<dbReference type="GO" id="GO:0016740">
    <property type="term" value="F:transferase activity"/>
    <property type="evidence" value="ECO:0007669"/>
    <property type="project" value="UniProtKB-KW"/>
</dbReference>
<gene>
    <name evidence="9" type="ORF">CEP48_05785</name>
</gene>
<evidence type="ECO:0000256" key="4">
    <source>
        <dbReference type="ARBA" id="ARBA00022960"/>
    </source>
</evidence>
<accession>A0A8E3MGV0</accession>
<dbReference type="AlphaFoldDB" id="A0A8E3MGV0"/>
<sequence length="459" mass="53371">MFPKKNYLLSGLFTGILSIALTFSFAKNILADENNNPNANVPKVDQNIELISNIPLLFPQKLVEIYSARQFQPIWQSSNSKKSFLKEYAILALANLNPMIAKHLNLINSSKEQLTQDLLLSDAFLTYLYYSTNVKKHAQTWLYLPNNYQVKVPEEKLIKRWLNAIKNNQLEHFIQQITNPNKIYQATLVKLIQLILDTNTPPQEIAKLAINLQRLRVIPNFEQGIFINIPSYQLYYYRDGKEVLTSKIIVGKLARKTPVMYSKLSNLVINPPWTVPERLINEDLIPKIKKDPSYIYRNGYTIIDYKGNVIDPYTIDWENITWKKFPYLIRQVPSHSALGNFKFNMPSAEAIFLHDTPVRELFTLKNRALSSGCIRVEKSDELATFLLKEVGWNEEQKLEILENKKTKSVHIPSNNPVYIYYVTTWIENGEMKTLPDIYSYDKEFKLTEADINLVKKYLH</sequence>
<feature type="active site" description="Nucleophile" evidence="7">
    <location>
        <position position="373"/>
    </location>
</feature>
<dbReference type="RefSeq" id="WP_261920516.1">
    <property type="nucleotide sequence ID" value="NZ_CP022011.1"/>
</dbReference>
<dbReference type="GO" id="GO:0004180">
    <property type="term" value="F:carboxypeptidase activity"/>
    <property type="evidence" value="ECO:0007669"/>
    <property type="project" value="UniProtKB-ARBA"/>
</dbReference>
<comment type="similarity">
    <text evidence="2">Belongs to the YkuD family.</text>
</comment>
<dbReference type="SUPFAM" id="SSF141523">
    <property type="entry name" value="L,D-transpeptidase catalytic domain-like"/>
    <property type="match status" value="1"/>
</dbReference>
<dbReference type="Gene3D" id="2.40.440.10">
    <property type="entry name" value="L,D-transpeptidase catalytic domain-like"/>
    <property type="match status" value="1"/>
</dbReference>
<dbReference type="GO" id="GO:0008360">
    <property type="term" value="P:regulation of cell shape"/>
    <property type="evidence" value="ECO:0007669"/>
    <property type="project" value="UniProtKB-UniRule"/>
</dbReference>
<dbReference type="PANTHER" id="PTHR41533:SF1">
    <property type="entry name" value="L,D-TRANSPEPTIDASE YCBB-RELATED"/>
    <property type="match status" value="1"/>
</dbReference>
<organism evidence="9 10">
    <name type="scientific">Mergibacter septicus</name>
    <dbReference type="NCBI Taxonomy" id="221402"/>
    <lineage>
        <taxon>Bacteria</taxon>
        <taxon>Pseudomonadati</taxon>
        <taxon>Pseudomonadota</taxon>
        <taxon>Gammaproteobacteria</taxon>
        <taxon>Pasteurellales</taxon>
        <taxon>Pasteurellaceae</taxon>
        <taxon>Mergibacter</taxon>
    </lineage>
</organism>
<dbReference type="Proteomes" id="UP000955338">
    <property type="component" value="Chromosome"/>
</dbReference>
<evidence type="ECO:0000256" key="2">
    <source>
        <dbReference type="ARBA" id="ARBA00005992"/>
    </source>
</evidence>
<dbReference type="Pfam" id="PF20142">
    <property type="entry name" value="Scaffold"/>
    <property type="match status" value="1"/>
</dbReference>
<keyword evidence="3" id="KW-0808">Transferase</keyword>
<evidence type="ECO:0000256" key="7">
    <source>
        <dbReference type="PROSITE-ProRule" id="PRU01373"/>
    </source>
</evidence>
<feature type="domain" description="L,D-TPase catalytic" evidence="8">
    <location>
        <begin position="223"/>
        <end position="401"/>
    </location>
</feature>
<keyword evidence="5 7" id="KW-0573">Peptidoglycan synthesis</keyword>
<evidence type="ECO:0000256" key="3">
    <source>
        <dbReference type="ARBA" id="ARBA00022679"/>
    </source>
</evidence>
<reference evidence="9" key="1">
    <citation type="submission" date="2017-06" db="EMBL/GenBank/DDBJ databases">
        <title>Genome sequencing of pathogenic and non-pathogenic strains within Bisgaard taxon 40.</title>
        <authorList>
            <person name="Ladner J.T."/>
            <person name="Lovett S.P."/>
            <person name="Koroleva G."/>
            <person name="Lorch J.M."/>
        </authorList>
    </citation>
    <scope>NUCLEOTIDE SEQUENCE</scope>
    <source>
        <strain evidence="9">27576-1-I1</strain>
    </source>
</reference>
<dbReference type="InterPro" id="IPR052905">
    <property type="entry name" value="LD-transpeptidase_YkuD-like"/>
</dbReference>
<dbReference type="EMBL" id="CP022011">
    <property type="protein sequence ID" value="QDJ14964.1"/>
    <property type="molecule type" value="Genomic_DNA"/>
</dbReference>
<dbReference type="PROSITE" id="PS52029">
    <property type="entry name" value="LD_TPASE"/>
    <property type="match status" value="1"/>
</dbReference>
<dbReference type="UniPathway" id="UPA00219"/>
<evidence type="ECO:0000256" key="1">
    <source>
        <dbReference type="ARBA" id="ARBA00004752"/>
    </source>
</evidence>
<proteinExistence type="inferred from homology"/>
<feature type="active site" description="Proton donor/acceptor" evidence="7">
    <location>
        <position position="354"/>
    </location>
</feature>
<dbReference type="PANTHER" id="PTHR41533">
    <property type="entry name" value="L,D-TRANSPEPTIDASE HI_1667-RELATED"/>
    <property type="match status" value="1"/>
</dbReference>
<evidence type="ECO:0000259" key="8">
    <source>
        <dbReference type="PROSITE" id="PS52029"/>
    </source>
</evidence>
<dbReference type="InterPro" id="IPR045380">
    <property type="entry name" value="LD_TPept_scaffold_dom"/>
</dbReference>
<comment type="pathway">
    <text evidence="1 7">Cell wall biogenesis; peptidoglycan biosynthesis.</text>
</comment>
<dbReference type="CDD" id="cd16913">
    <property type="entry name" value="YkuD_like"/>
    <property type="match status" value="1"/>
</dbReference>
<dbReference type="InterPro" id="IPR005490">
    <property type="entry name" value="LD_TPept_cat_dom"/>
</dbReference>
<keyword evidence="6 7" id="KW-0961">Cell wall biogenesis/degradation</keyword>
<evidence type="ECO:0000256" key="5">
    <source>
        <dbReference type="ARBA" id="ARBA00022984"/>
    </source>
</evidence>
<name>A0A8E3MGV0_9PAST</name>
<dbReference type="GO" id="GO:0071555">
    <property type="term" value="P:cell wall organization"/>
    <property type="evidence" value="ECO:0007669"/>
    <property type="project" value="UniProtKB-UniRule"/>
</dbReference>
<evidence type="ECO:0000256" key="6">
    <source>
        <dbReference type="ARBA" id="ARBA00023316"/>
    </source>
</evidence>
<evidence type="ECO:0000313" key="10">
    <source>
        <dbReference type="Proteomes" id="UP000955338"/>
    </source>
</evidence>
<protein>
    <submittedName>
        <fullName evidence="9">L,D-transpeptidase</fullName>
    </submittedName>
</protein>
<keyword evidence="4 7" id="KW-0133">Cell shape</keyword>
<dbReference type="GO" id="GO:0009252">
    <property type="term" value="P:peptidoglycan biosynthetic process"/>
    <property type="evidence" value="ECO:0007669"/>
    <property type="project" value="UniProtKB-UniPathway"/>
</dbReference>
<dbReference type="InterPro" id="IPR038063">
    <property type="entry name" value="Transpep_catalytic_dom"/>
</dbReference>
<keyword evidence="10" id="KW-1185">Reference proteome</keyword>
<dbReference type="Pfam" id="PF03734">
    <property type="entry name" value="YkuD"/>
    <property type="match status" value="1"/>
</dbReference>
<evidence type="ECO:0000313" key="9">
    <source>
        <dbReference type="EMBL" id="QDJ14964.1"/>
    </source>
</evidence>